<dbReference type="CDD" id="cd00093">
    <property type="entry name" value="HTH_XRE"/>
    <property type="match status" value="1"/>
</dbReference>
<dbReference type="Proteomes" id="UP000237310">
    <property type="component" value="Unassembled WGS sequence"/>
</dbReference>
<dbReference type="Gene3D" id="1.10.260.40">
    <property type="entry name" value="lambda repressor-like DNA-binding domains"/>
    <property type="match status" value="1"/>
</dbReference>
<dbReference type="PROSITE" id="PS50943">
    <property type="entry name" value="HTH_CROC1"/>
    <property type="match status" value="1"/>
</dbReference>
<gene>
    <name evidence="3" type="ORF">C3L50_14105</name>
</gene>
<evidence type="ECO:0000259" key="2">
    <source>
        <dbReference type="PROSITE" id="PS50943"/>
    </source>
</evidence>
<keyword evidence="4" id="KW-1185">Reference proteome</keyword>
<protein>
    <submittedName>
        <fullName evidence="3">XRE family transcriptional regulator</fullName>
    </submittedName>
</protein>
<sequence>MMEATTGLVIKGLREKYGYTQDKVANYLGIKREMISFYENEGREIPLDVLEKLSDLFGVELDVFFVDNVDDALAEVVFAFRKDDMDNDDMDNMAAFGKIVKNYLKINNLYGSI</sequence>
<evidence type="ECO:0000256" key="1">
    <source>
        <dbReference type="ARBA" id="ARBA00023125"/>
    </source>
</evidence>
<feature type="domain" description="HTH cro/C1-type" evidence="2">
    <location>
        <begin position="10"/>
        <end position="64"/>
    </location>
</feature>
<dbReference type="InterPro" id="IPR001387">
    <property type="entry name" value="Cro/C1-type_HTH"/>
</dbReference>
<accession>A0A2S5A536</accession>
<reference evidence="3 4" key="1">
    <citation type="submission" date="2018-01" db="EMBL/GenBank/DDBJ databases">
        <authorList>
            <person name="Gaut B.S."/>
            <person name="Morton B.R."/>
            <person name="Clegg M.T."/>
            <person name="Duvall M.R."/>
        </authorList>
    </citation>
    <scope>NUCLEOTIDE SEQUENCE [LARGE SCALE GENOMIC DNA]</scope>
    <source>
        <strain evidence="3 4">HR-AY</strain>
    </source>
</reference>
<keyword evidence="1" id="KW-0238">DNA-binding</keyword>
<evidence type="ECO:0000313" key="3">
    <source>
        <dbReference type="EMBL" id="POY37700.1"/>
    </source>
</evidence>
<dbReference type="InterPro" id="IPR010982">
    <property type="entry name" value="Lambda_DNA-bd_dom_sf"/>
</dbReference>
<dbReference type="PANTHER" id="PTHR46558">
    <property type="entry name" value="TRACRIPTIONAL REGULATORY PROTEIN-RELATED-RELATED"/>
    <property type="match status" value="1"/>
</dbReference>
<organism evidence="3 4">
    <name type="scientific">Flavobacterium alvei</name>
    <dbReference type="NCBI Taxonomy" id="2080416"/>
    <lineage>
        <taxon>Bacteria</taxon>
        <taxon>Pseudomonadati</taxon>
        <taxon>Bacteroidota</taxon>
        <taxon>Flavobacteriia</taxon>
        <taxon>Flavobacteriales</taxon>
        <taxon>Flavobacteriaceae</taxon>
        <taxon>Flavobacterium</taxon>
    </lineage>
</organism>
<dbReference type="EMBL" id="PQVG01000008">
    <property type="protein sequence ID" value="POY37700.1"/>
    <property type="molecule type" value="Genomic_DNA"/>
</dbReference>
<name>A0A2S5A536_9FLAO</name>
<dbReference type="SUPFAM" id="SSF47413">
    <property type="entry name" value="lambda repressor-like DNA-binding domains"/>
    <property type="match status" value="1"/>
</dbReference>
<proteinExistence type="predicted"/>
<comment type="caution">
    <text evidence="3">The sequence shown here is derived from an EMBL/GenBank/DDBJ whole genome shotgun (WGS) entry which is preliminary data.</text>
</comment>
<dbReference type="SMART" id="SM00530">
    <property type="entry name" value="HTH_XRE"/>
    <property type="match status" value="1"/>
</dbReference>
<dbReference type="GO" id="GO:0003677">
    <property type="term" value="F:DNA binding"/>
    <property type="evidence" value="ECO:0007669"/>
    <property type="project" value="UniProtKB-KW"/>
</dbReference>
<dbReference type="OrthoDB" id="1029660at2"/>
<dbReference type="AlphaFoldDB" id="A0A2S5A536"/>
<dbReference type="Pfam" id="PF01381">
    <property type="entry name" value="HTH_3"/>
    <property type="match status" value="1"/>
</dbReference>
<dbReference type="PANTHER" id="PTHR46558:SF13">
    <property type="entry name" value="HTH-TYPE TRANSCRIPTIONAL REGULATOR IMMR"/>
    <property type="match status" value="1"/>
</dbReference>
<dbReference type="RefSeq" id="WP_103806825.1">
    <property type="nucleotide sequence ID" value="NZ_PQVG01000008.1"/>
</dbReference>
<evidence type="ECO:0000313" key="4">
    <source>
        <dbReference type="Proteomes" id="UP000237310"/>
    </source>
</evidence>